<evidence type="ECO:0000313" key="2">
    <source>
        <dbReference type="Proteomes" id="UP000670475"/>
    </source>
</evidence>
<dbReference type="AlphaFoldDB" id="A0A940MI96"/>
<dbReference type="RefSeq" id="WP_209342535.1">
    <property type="nucleotide sequence ID" value="NZ_JAGIQL010000102.1"/>
</dbReference>
<reference evidence="1" key="1">
    <citation type="submission" date="2021-03" db="EMBL/GenBank/DDBJ databases">
        <title>Whole genome sequence of Streptomyces bomunensis MMS17-BM035.</title>
        <authorList>
            <person name="Lee J.H."/>
        </authorList>
    </citation>
    <scope>NUCLEOTIDE SEQUENCE</scope>
    <source>
        <strain evidence="1">MMS17-BM035</strain>
    </source>
</reference>
<protein>
    <submittedName>
        <fullName evidence="1">Uncharacterized protein</fullName>
    </submittedName>
</protein>
<accession>A0A940MI96</accession>
<organism evidence="1 2">
    <name type="scientific">Streptomyces montanisoli</name>
    <dbReference type="NCBI Taxonomy" id="2798581"/>
    <lineage>
        <taxon>Bacteria</taxon>
        <taxon>Bacillati</taxon>
        <taxon>Actinomycetota</taxon>
        <taxon>Actinomycetes</taxon>
        <taxon>Kitasatosporales</taxon>
        <taxon>Streptomycetaceae</taxon>
        <taxon>Streptomyces</taxon>
    </lineage>
</organism>
<comment type="caution">
    <text evidence="1">The sequence shown here is derived from an EMBL/GenBank/DDBJ whole genome shotgun (WGS) entry which is preliminary data.</text>
</comment>
<dbReference type="EMBL" id="JAGIQL010000102">
    <property type="protein sequence ID" value="MBP0460167.1"/>
    <property type="molecule type" value="Genomic_DNA"/>
</dbReference>
<gene>
    <name evidence="1" type="ORF">JFN87_22115</name>
</gene>
<name>A0A940MI96_9ACTN</name>
<evidence type="ECO:0000313" key="1">
    <source>
        <dbReference type="EMBL" id="MBP0460167.1"/>
    </source>
</evidence>
<proteinExistence type="predicted"/>
<dbReference type="Proteomes" id="UP000670475">
    <property type="component" value="Unassembled WGS sequence"/>
</dbReference>
<keyword evidence="2" id="KW-1185">Reference proteome</keyword>
<sequence length="52" mass="5842">MRRLNERNHLADTNALTVTPRALDDFFDRFEAPAPDEDAISTDELNGALAVR</sequence>